<evidence type="ECO:0000256" key="4">
    <source>
        <dbReference type="ARBA" id="ARBA00022475"/>
    </source>
</evidence>
<feature type="transmembrane region" description="Helical" evidence="12">
    <location>
        <begin position="1155"/>
        <end position="1177"/>
    </location>
</feature>
<dbReference type="GO" id="GO:0005886">
    <property type="term" value="C:plasma membrane"/>
    <property type="evidence" value="ECO:0007669"/>
    <property type="project" value="UniProtKB-SubCell"/>
</dbReference>
<accession>A0A1I8GRX3</accession>
<keyword evidence="10" id="KW-0407">Ion channel</keyword>
<feature type="transmembrane region" description="Helical" evidence="12">
    <location>
        <begin position="959"/>
        <end position="979"/>
    </location>
</feature>
<reference evidence="15" key="1">
    <citation type="submission" date="2016-11" db="UniProtKB">
        <authorList>
            <consortium name="WormBaseParasite"/>
        </authorList>
    </citation>
    <scope>IDENTIFICATION</scope>
</reference>
<dbReference type="AlphaFoldDB" id="A0A1I8GRX3"/>
<evidence type="ECO:0000256" key="12">
    <source>
        <dbReference type="SAM" id="Phobius"/>
    </source>
</evidence>
<feature type="transmembrane region" description="Helical" evidence="12">
    <location>
        <begin position="790"/>
        <end position="811"/>
    </location>
</feature>
<keyword evidence="7 12" id="KW-1133">Transmembrane helix</keyword>
<evidence type="ECO:0000256" key="6">
    <source>
        <dbReference type="ARBA" id="ARBA00022781"/>
    </source>
</evidence>
<evidence type="ECO:0000313" key="14">
    <source>
        <dbReference type="Proteomes" id="UP000095280"/>
    </source>
</evidence>
<proteinExistence type="inferred from homology"/>
<feature type="transmembrane region" description="Helical" evidence="12">
    <location>
        <begin position="991"/>
        <end position="1016"/>
    </location>
</feature>
<dbReference type="PANTHER" id="PTHR21522:SF32">
    <property type="entry name" value="OTOPETRIN-2"/>
    <property type="match status" value="1"/>
</dbReference>
<keyword evidence="6" id="KW-0375">Hydrogen ion transport</keyword>
<evidence type="ECO:0000256" key="2">
    <source>
        <dbReference type="ARBA" id="ARBA00006513"/>
    </source>
</evidence>
<dbReference type="Proteomes" id="UP000095280">
    <property type="component" value="Unplaced"/>
</dbReference>
<feature type="transmembrane region" description="Helical" evidence="12">
    <location>
        <begin position="1037"/>
        <end position="1058"/>
    </location>
</feature>
<feature type="signal peptide" evidence="13">
    <location>
        <begin position="1"/>
        <end position="20"/>
    </location>
</feature>
<evidence type="ECO:0000256" key="11">
    <source>
        <dbReference type="SAM" id="MobiDB-lite"/>
    </source>
</evidence>
<feature type="transmembrane region" description="Helical" evidence="12">
    <location>
        <begin position="1125"/>
        <end position="1143"/>
    </location>
</feature>
<dbReference type="GO" id="GO:0015252">
    <property type="term" value="F:proton channel activity"/>
    <property type="evidence" value="ECO:0007669"/>
    <property type="project" value="InterPro"/>
</dbReference>
<dbReference type="InterPro" id="IPR004878">
    <property type="entry name" value="Otopetrin"/>
</dbReference>
<evidence type="ECO:0000256" key="13">
    <source>
        <dbReference type="SAM" id="SignalP"/>
    </source>
</evidence>
<evidence type="ECO:0000256" key="7">
    <source>
        <dbReference type="ARBA" id="ARBA00022989"/>
    </source>
</evidence>
<feature type="transmembrane region" description="Helical" evidence="12">
    <location>
        <begin position="764"/>
        <end position="783"/>
    </location>
</feature>
<keyword evidence="8" id="KW-0406">Ion transport</keyword>
<feature type="transmembrane region" description="Helical" evidence="12">
    <location>
        <begin position="725"/>
        <end position="744"/>
    </location>
</feature>
<evidence type="ECO:0000313" key="15">
    <source>
        <dbReference type="WBParaSite" id="maker-uti_cns_0002866-snap-gene-0.3-mRNA-1"/>
    </source>
</evidence>
<keyword evidence="13" id="KW-0732">Signal</keyword>
<keyword evidence="14" id="KW-1185">Reference proteome</keyword>
<feature type="chain" id="PRO_5009319636" evidence="13">
    <location>
        <begin position="21"/>
        <end position="1215"/>
    </location>
</feature>
<comment type="subcellular location">
    <subcellularLocation>
        <location evidence="1">Cell membrane</location>
        <topology evidence="1">Multi-pass membrane protein</topology>
    </subcellularLocation>
</comment>
<evidence type="ECO:0000256" key="3">
    <source>
        <dbReference type="ARBA" id="ARBA00022448"/>
    </source>
</evidence>
<comment type="similarity">
    <text evidence="2">Belongs to the otopetrin family.</text>
</comment>
<evidence type="ECO:0000256" key="5">
    <source>
        <dbReference type="ARBA" id="ARBA00022692"/>
    </source>
</evidence>
<evidence type="ECO:0000256" key="1">
    <source>
        <dbReference type="ARBA" id="ARBA00004651"/>
    </source>
</evidence>
<feature type="transmembrane region" description="Helical" evidence="12">
    <location>
        <begin position="572"/>
        <end position="595"/>
    </location>
</feature>
<dbReference type="PANTHER" id="PTHR21522">
    <property type="entry name" value="PROTON CHANNEL OTOP"/>
    <property type="match status" value="1"/>
</dbReference>
<evidence type="ECO:0000256" key="9">
    <source>
        <dbReference type="ARBA" id="ARBA00023136"/>
    </source>
</evidence>
<sequence length="1215" mass="133150">GCRNAGAVVVAVVDASLLQAGPLLLAGDAQQDDVAQHGGQAEQGQAAAQVHRQAVEIEAAALARHGHEYLDAVGVHQHSAVFALAAVVVGVLHREAMRVGASPGVQLAEVVLRQAALVRQVEVAHPGDVNSDSSANSVDVLGRFGVACGVVKNVAQPEHGAISEVGMLLLVQAVVQSLVIQSKMFRRFLSNARKSTLFLSRMVKSLARVSTDWPGSWKLSSMSSGHQPYDMQVCVLLLHLPVRRPYSPMVPPAQSLSQQLDAAIKQAKLNASDHHHFLQLVFKEAGQNFVKKLRSRATRAGLRRLLLVLHDWFSVGLSLSRAPVRMTDRADRFRLAPSPRLQDFRSQSTGSIFDSLFDLSASSSLGFLGTVALVERLPPPVLIDSVPSPTFRTNRTRLPRLSLANSALFFSSPPGSSTAAAMDRLSRAPERWRFSGDVAGLLLRQLALYHGGASPSSEETGHQRSHGGVTHSVGPVTSPRRRWLKPELKSLLAAGPVVAATLDDVSAARRSVCEVEPCCCPSFPPPSLKVDGVAVPESLLTLYCMLALMLGVVVPITDALAQPEEHAEYRQIFYIFMHAVGIVGIVYMNSLISYYGSNYYKRICKSKVDKKLVLERDSTAATSDATESVDPEHSTALVSRNGISADEVTAAPGGMADSVQPQVLRPGRSTLRQIRRRRNDSRRNSASGWFQRRERIWKLRRTLNSGALAAVEQEKIILSGVGVNLYLRFGAIIFGFGVMMHSAFKIVDSLSKRGDSKLCLSPWFLPKHIIDLLFIVLQTYFLFKHHKKSLIRFFLIHLAVANLCIWIKTVVYEIKTGLMHSTGKKLDRTVPNAAANFTTPSYGQSLDVANELLNISNVFNIQDPQLINAVLTNATATQSNGTARNSSCTGRFKIDKNSPSAQLGPYLYPCAVEYGLICAAICYKFFTNVGNTEAAKKSTPVSEATALPRSTTCHKSHRGLFGGLIVTICVLVPMVSLLIARQQANSEYRDLHVIAMLIIECVVLVCTTIIALFGAVNAIRKLKLSKLERHEAFDVNLLFVGLAGIVCYSLFVSISVGACMMTSPNDQHTGCQWGRRRQAQITQLTGLKALADLTESVAQTLFIMQAIQRKIIIELAQKMEKPGRGITAALLLANLAMWIESVFEVQRDVAQDFLNYYFGVMPWSIIKLIFQPLIIFYRFHSTVCLSEIWVHSYKLNSLHDSRSHRSTRSKGVRSE</sequence>
<keyword evidence="3" id="KW-0813">Transport</keyword>
<organism evidence="14 15">
    <name type="scientific">Macrostomum lignano</name>
    <dbReference type="NCBI Taxonomy" id="282301"/>
    <lineage>
        <taxon>Eukaryota</taxon>
        <taxon>Metazoa</taxon>
        <taxon>Spiralia</taxon>
        <taxon>Lophotrochozoa</taxon>
        <taxon>Platyhelminthes</taxon>
        <taxon>Rhabditophora</taxon>
        <taxon>Macrostomorpha</taxon>
        <taxon>Macrostomida</taxon>
        <taxon>Macrostomidae</taxon>
        <taxon>Macrostomum</taxon>
    </lineage>
</organism>
<dbReference type="Pfam" id="PF03189">
    <property type="entry name" value="Otopetrin"/>
    <property type="match status" value="1"/>
</dbReference>
<keyword evidence="5 12" id="KW-0812">Transmembrane</keyword>
<dbReference type="WBParaSite" id="maker-uti_cns_0002866-snap-gene-0.3-mRNA-1">
    <property type="protein sequence ID" value="maker-uti_cns_0002866-snap-gene-0.3-mRNA-1"/>
    <property type="gene ID" value="maker-uti_cns_0002866-snap-gene-0.3"/>
</dbReference>
<name>A0A1I8GRX3_9PLAT</name>
<feature type="transmembrane region" description="Helical" evidence="12">
    <location>
        <begin position="906"/>
        <end position="926"/>
    </location>
</feature>
<protein>
    <submittedName>
        <fullName evidence="15">RING-type domain-containing protein</fullName>
    </submittedName>
</protein>
<keyword evidence="9 12" id="KW-0472">Membrane</keyword>
<evidence type="ECO:0000256" key="10">
    <source>
        <dbReference type="ARBA" id="ARBA00023303"/>
    </source>
</evidence>
<feature type="region of interest" description="Disordered" evidence="11">
    <location>
        <begin position="453"/>
        <end position="478"/>
    </location>
</feature>
<evidence type="ECO:0000256" key="8">
    <source>
        <dbReference type="ARBA" id="ARBA00023065"/>
    </source>
</evidence>
<keyword evidence="4" id="KW-1003">Cell membrane</keyword>